<feature type="transmembrane region" description="Helical" evidence="7">
    <location>
        <begin position="270"/>
        <end position="293"/>
    </location>
</feature>
<feature type="transmembrane region" description="Helical" evidence="7">
    <location>
        <begin position="314"/>
        <end position="339"/>
    </location>
</feature>
<feature type="transmembrane region" description="Helical" evidence="7">
    <location>
        <begin position="484"/>
        <end position="503"/>
    </location>
</feature>
<feature type="transmembrane region" description="Helical" evidence="7">
    <location>
        <begin position="345"/>
        <end position="366"/>
    </location>
</feature>
<dbReference type="SUPFAM" id="SSF103473">
    <property type="entry name" value="MFS general substrate transporter"/>
    <property type="match status" value="1"/>
</dbReference>
<feature type="transmembrane region" description="Helical" evidence="7">
    <location>
        <begin position="27"/>
        <end position="53"/>
    </location>
</feature>
<keyword evidence="4 7" id="KW-1133">Transmembrane helix</keyword>
<comment type="subcellular location">
    <subcellularLocation>
        <location evidence="1">Membrane</location>
        <topology evidence="1">Multi-pass membrane protein</topology>
    </subcellularLocation>
</comment>
<evidence type="ECO:0000256" key="6">
    <source>
        <dbReference type="SAM" id="MobiDB-lite"/>
    </source>
</evidence>
<dbReference type="PROSITE" id="PS50850">
    <property type="entry name" value="MFS"/>
    <property type="match status" value="1"/>
</dbReference>
<feature type="domain" description="Major facilitator superfamily (MFS) profile" evidence="8">
    <location>
        <begin position="29"/>
        <end position="507"/>
    </location>
</feature>
<proteinExistence type="predicted"/>
<evidence type="ECO:0000256" key="4">
    <source>
        <dbReference type="ARBA" id="ARBA00022989"/>
    </source>
</evidence>
<dbReference type="GO" id="GO:0022857">
    <property type="term" value="F:transmembrane transporter activity"/>
    <property type="evidence" value="ECO:0007669"/>
    <property type="project" value="InterPro"/>
</dbReference>
<feature type="transmembrane region" description="Helical" evidence="7">
    <location>
        <begin position="139"/>
        <end position="161"/>
    </location>
</feature>
<feature type="transmembrane region" description="Helical" evidence="7">
    <location>
        <begin position="173"/>
        <end position="197"/>
    </location>
</feature>
<protein>
    <submittedName>
        <fullName evidence="9">Major facilitator superfamily domain-containing protein</fullName>
    </submittedName>
</protein>
<dbReference type="GO" id="GO:0016020">
    <property type="term" value="C:membrane"/>
    <property type="evidence" value="ECO:0007669"/>
    <property type="project" value="UniProtKB-SubCell"/>
</dbReference>
<dbReference type="Proteomes" id="UP000823399">
    <property type="component" value="Unassembled WGS sequence"/>
</dbReference>
<evidence type="ECO:0000256" key="7">
    <source>
        <dbReference type="SAM" id="Phobius"/>
    </source>
</evidence>
<evidence type="ECO:0000313" key="10">
    <source>
        <dbReference type="Proteomes" id="UP000823399"/>
    </source>
</evidence>
<evidence type="ECO:0000259" key="8">
    <source>
        <dbReference type="PROSITE" id="PS50850"/>
    </source>
</evidence>
<dbReference type="PANTHER" id="PTHR42718:SF9">
    <property type="entry name" value="MAJOR FACILITATOR SUPERFAMILY MULTIDRUG TRANSPORTER MFSC"/>
    <property type="match status" value="1"/>
</dbReference>
<dbReference type="RefSeq" id="XP_041295870.1">
    <property type="nucleotide sequence ID" value="XM_041443006.1"/>
</dbReference>
<keyword evidence="3 7" id="KW-0812">Transmembrane</keyword>
<dbReference type="InterPro" id="IPR020846">
    <property type="entry name" value="MFS_dom"/>
</dbReference>
<dbReference type="PANTHER" id="PTHR42718">
    <property type="entry name" value="MAJOR FACILITATOR SUPERFAMILY MULTIDRUG TRANSPORTER MFSC"/>
    <property type="match status" value="1"/>
</dbReference>
<gene>
    <name evidence="9" type="ORF">F5147DRAFT_788947</name>
</gene>
<dbReference type="AlphaFoldDB" id="A0A9P7JWZ0"/>
<feature type="transmembrane region" description="Helical" evidence="7">
    <location>
        <begin position="65"/>
        <end position="83"/>
    </location>
</feature>
<organism evidence="9 10">
    <name type="scientific">Suillus discolor</name>
    <dbReference type="NCBI Taxonomy" id="1912936"/>
    <lineage>
        <taxon>Eukaryota</taxon>
        <taxon>Fungi</taxon>
        <taxon>Dikarya</taxon>
        <taxon>Basidiomycota</taxon>
        <taxon>Agaricomycotina</taxon>
        <taxon>Agaricomycetes</taxon>
        <taxon>Agaricomycetidae</taxon>
        <taxon>Boletales</taxon>
        <taxon>Suillineae</taxon>
        <taxon>Suillaceae</taxon>
        <taxon>Suillus</taxon>
    </lineage>
</organism>
<evidence type="ECO:0000313" key="9">
    <source>
        <dbReference type="EMBL" id="KAG2113483.1"/>
    </source>
</evidence>
<feature type="region of interest" description="Disordered" evidence="6">
    <location>
        <begin position="510"/>
        <end position="536"/>
    </location>
</feature>
<sequence length="550" mass="59793">MPPLQPLSTAETPVHHEPKKLSLTRKLILLFMFCLAQFLDTVNNSALLSAIPALETSMGMTESQYTWTMSAYQLTFASFLLIVRVHPIDSDFTLQPERIAQSGRISDVYNPKIAFVGGVSFFGVISLCAGFVSDTIPIIVLRALVGIASSMTVPSALALLVKVFPEPLEQAHAIGVFGGCACISNSLGLMIGAMFVQWASYHWVFWFMAIVAVPTALACVFIIPPEISNTKNNVEPGVAKWKSLDLLGVTILTVALILFIFAVTSGSTDGWASAGVLAPLIISILMMIGFFYWETRIPVDTAAIPPRTWFYPNFSILFAVALLPFLWWTAVFMIFMTLWQNAFEWSAISSAVHMLPIGITAFIMSFTGSLSRIFSPKWIILTGLSFCMVATVLLALGGGKPEDYWPYIFPAFSLGSAGVMLAFTHANIAIFQTAPSSMAGTVGAIFNGALEFGSAIGLAGVSSIETSVEAIHGGSHEYKGRAAAFWFLFTIVSIQFISLLIFYDRSADHAPQPDHGNPRNPVRRSTDSDEKLSDANATTIEQTELTYLPV</sequence>
<dbReference type="Gene3D" id="1.20.1250.20">
    <property type="entry name" value="MFS general substrate transporter like domains"/>
    <property type="match status" value="2"/>
</dbReference>
<keyword evidence="2" id="KW-0813">Transport</keyword>
<feature type="compositionally biased region" description="Basic and acidic residues" evidence="6">
    <location>
        <begin position="524"/>
        <end position="533"/>
    </location>
</feature>
<feature type="transmembrane region" description="Helical" evidence="7">
    <location>
        <begin position="444"/>
        <end position="464"/>
    </location>
</feature>
<dbReference type="GeneID" id="64705265"/>
<accession>A0A9P7JWZ0</accession>
<dbReference type="OrthoDB" id="440755at2759"/>
<dbReference type="EMBL" id="JABBWM010000012">
    <property type="protein sequence ID" value="KAG2113483.1"/>
    <property type="molecule type" value="Genomic_DNA"/>
</dbReference>
<evidence type="ECO:0000256" key="3">
    <source>
        <dbReference type="ARBA" id="ARBA00022692"/>
    </source>
</evidence>
<comment type="caution">
    <text evidence="9">The sequence shown here is derived from an EMBL/GenBank/DDBJ whole genome shotgun (WGS) entry which is preliminary data.</text>
</comment>
<reference evidence="9" key="1">
    <citation type="journal article" date="2020" name="New Phytol.">
        <title>Comparative genomics reveals dynamic genome evolution in host specialist ectomycorrhizal fungi.</title>
        <authorList>
            <person name="Lofgren L.A."/>
            <person name="Nguyen N.H."/>
            <person name="Vilgalys R."/>
            <person name="Ruytinx J."/>
            <person name="Liao H.L."/>
            <person name="Branco S."/>
            <person name="Kuo A."/>
            <person name="LaButti K."/>
            <person name="Lipzen A."/>
            <person name="Andreopoulos W."/>
            <person name="Pangilinan J."/>
            <person name="Riley R."/>
            <person name="Hundley H."/>
            <person name="Na H."/>
            <person name="Barry K."/>
            <person name="Grigoriev I.V."/>
            <person name="Stajich J.E."/>
            <person name="Kennedy P.G."/>
        </authorList>
    </citation>
    <scope>NUCLEOTIDE SEQUENCE</scope>
    <source>
        <strain evidence="9">FC423</strain>
    </source>
</reference>
<dbReference type="Pfam" id="PF07690">
    <property type="entry name" value="MFS_1"/>
    <property type="match status" value="1"/>
</dbReference>
<evidence type="ECO:0000256" key="5">
    <source>
        <dbReference type="ARBA" id="ARBA00023136"/>
    </source>
</evidence>
<feature type="transmembrane region" description="Helical" evidence="7">
    <location>
        <begin position="378"/>
        <end position="398"/>
    </location>
</feature>
<dbReference type="InterPro" id="IPR036259">
    <property type="entry name" value="MFS_trans_sf"/>
</dbReference>
<feature type="transmembrane region" description="Helical" evidence="7">
    <location>
        <begin position="203"/>
        <end position="223"/>
    </location>
</feature>
<name>A0A9P7JWZ0_9AGAM</name>
<dbReference type="InterPro" id="IPR011701">
    <property type="entry name" value="MFS"/>
</dbReference>
<feature type="transmembrane region" description="Helical" evidence="7">
    <location>
        <begin position="113"/>
        <end position="133"/>
    </location>
</feature>
<feature type="transmembrane region" description="Helical" evidence="7">
    <location>
        <begin position="404"/>
        <end position="423"/>
    </location>
</feature>
<feature type="transmembrane region" description="Helical" evidence="7">
    <location>
        <begin position="244"/>
        <end position="264"/>
    </location>
</feature>
<evidence type="ECO:0000256" key="1">
    <source>
        <dbReference type="ARBA" id="ARBA00004141"/>
    </source>
</evidence>
<keyword evidence="5 7" id="KW-0472">Membrane</keyword>
<keyword evidence="10" id="KW-1185">Reference proteome</keyword>
<evidence type="ECO:0000256" key="2">
    <source>
        <dbReference type="ARBA" id="ARBA00022448"/>
    </source>
</evidence>